<organism evidence="2 3">
    <name type="scientific">Scleropages formosus</name>
    <name type="common">Asian bonytongue</name>
    <name type="synonym">Osteoglossum formosum</name>
    <dbReference type="NCBI Taxonomy" id="113540"/>
    <lineage>
        <taxon>Eukaryota</taxon>
        <taxon>Metazoa</taxon>
        <taxon>Chordata</taxon>
        <taxon>Craniata</taxon>
        <taxon>Vertebrata</taxon>
        <taxon>Euteleostomi</taxon>
        <taxon>Actinopterygii</taxon>
        <taxon>Neopterygii</taxon>
        <taxon>Teleostei</taxon>
        <taxon>Osteoglossocephala</taxon>
        <taxon>Osteoglossomorpha</taxon>
        <taxon>Osteoglossiformes</taxon>
        <taxon>Osteoglossidae</taxon>
        <taxon>Scleropages</taxon>
    </lineage>
</organism>
<evidence type="ECO:0000256" key="1">
    <source>
        <dbReference type="SAM" id="MobiDB-lite"/>
    </source>
</evidence>
<protein>
    <submittedName>
        <fullName evidence="2">Uncharacterized protein</fullName>
    </submittedName>
</protein>
<sequence>MAAAELLFCRRSSPGETAERALLIVGQSAHLRSLSWEDVRDVLLPRVDEQVGAPAAGSPPSVCVTDSGPEP</sequence>
<reference evidence="2 3" key="1">
    <citation type="submission" date="2015-08" db="EMBL/GenBank/DDBJ databases">
        <title>The genome of the Asian arowana (Scleropages formosus).</title>
        <authorList>
            <person name="Tan M.H."/>
            <person name="Gan H.M."/>
            <person name="Croft L.J."/>
            <person name="Austin C.M."/>
        </authorList>
    </citation>
    <scope>NUCLEOTIDE SEQUENCE [LARGE SCALE GENOMIC DNA]</scope>
    <source>
        <strain evidence="2">Aro1</strain>
    </source>
</reference>
<gene>
    <name evidence="2" type="ORF">Z043_120941</name>
</gene>
<dbReference type="Proteomes" id="UP000034805">
    <property type="component" value="Unassembled WGS sequence"/>
</dbReference>
<dbReference type="EMBL" id="JARO02010070">
    <property type="protein sequence ID" value="KPP61005.1"/>
    <property type="molecule type" value="Genomic_DNA"/>
</dbReference>
<comment type="caution">
    <text evidence="2">The sequence shown here is derived from an EMBL/GenBank/DDBJ whole genome shotgun (WGS) entry which is preliminary data.</text>
</comment>
<accession>A0A0P7WII8</accession>
<proteinExistence type="predicted"/>
<dbReference type="AlphaFoldDB" id="A0A0P7WII8"/>
<name>A0A0P7WII8_SCLFO</name>
<evidence type="ECO:0000313" key="3">
    <source>
        <dbReference type="Proteomes" id="UP000034805"/>
    </source>
</evidence>
<evidence type="ECO:0000313" key="2">
    <source>
        <dbReference type="EMBL" id="KPP61005.1"/>
    </source>
</evidence>
<feature type="region of interest" description="Disordered" evidence="1">
    <location>
        <begin position="50"/>
        <end position="71"/>
    </location>
</feature>